<comment type="caution">
    <text evidence="1">The sequence shown here is derived from an EMBL/GenBank/DDBJ whole genome shotgun (WGS) entry which is preliminary data.</text>
</comment>
<reference evidence="1 2" key="1">
    <citation type="submission" date="2019-03" db="EMBL/GenBank/DDBJ databases">
        <title>Draft genome of Massilia hortus sp. nov., a novel bacterial species of the Oxalobacteraceae family.</title>
        <authorList>
            <person name="Peta V."/>
            <person name="Raths R."/>
            <person name="Bucking H."/>
        </authorList>
    </citation>
    <scope>NUCLEOTIDE SEQUENCE [LARGE SCALE GENOMIC DNA]</scope>
    <source>
        <strain evidence="1 2">ONC3</strain>
    </source>
</reference>
<protein>
    <recommendedName>
        <fullName evidence="3">Transmembrane protein</fullName>
    </recommendedName>
</protein>
<proteinExistence type="predicted"/>
<evidence type="ECO:0000313" key="1">
    <source>
        <dbReference type="EMBL" id="TFW32127.1"/>
    </source>
</evidence>
<name>A0A4Y9SZ44_9BURK</name>
<organism evidence="1 2">
    <name type="scientific">Massilia horti</name>
    <dbReference type="NCBI Taxonomy" id="2562153"/>
    <lineage>
        <taxon>Bacteria</taxon>
        <taxon>Pseudomonadati</taxon>
        <taxon>Pseudomonadota</taxon>
        <taxon>Betaproteobacteria</taxon>
        <taxon>Burkholderiales</taxon>
        <taxon>Oxalobacteraceae</taxon>
        <taxon>Telluria group</taxon>
        <taxon>Massilia</taxon>
    </lineage>
</organism>
<keyword evidence="2" id="KW-1185">Reference proteome</keyword>
<sequence>MVLSVAAAIALAGCSPTYNWRDYTSPDAPYRVMFPAKPASFTRPVDLGNIKVDMTMTAAEVENTIFAVGTAKVPDPQQAQAALEAMEAAMVKNINGTVTSKKSSSVAVASGATMAQSTSEELDANGNVNGAPMRLIGHFEARDKRVYQVVVMGKTKSVNQEQAEQFLSSFKLL</sequence>
<evidence type="ECO:0008006" key="3">
    <source>
        <dbReference type="Google" id="ProtNLM"/>
    </source>
</evidence>
<evidence type="ECO:0000313" key="2">
    <source>
        <dbReference type="Proteomes" id="UP000297258"/>
    </source>
</evidence>
<gene>
    <name evidence="1" type="ORF">E4O92_10935</name>
</gene>
<dbReference type="EMBL" id="SPUM01000067">
    <property type="protein sequence ID" value="TFW32127.1"/>
    <property type="molecule type" value="Genomic_DNA"/>
</dbReference>
<dbReference type="OrthoDB" id="8686017at2"/>
<accession>A0A4Y9SZ44</accession>
<dbReference type="Proteomes" id="UP000297258">
    <property type="component" value="Unassembled WGS sequence"/>
</dbReference>
<dbReference type="AlphaFoldDB" id="A0A4Y9SZ44"/>